<accession>A0A4R4VEI0</accession>
<keyword evidence="9" id="KW-0902">Two-component regulatory system</keyword>
<evidence type="ECO:0000313" key="12">
    <source>
        <dbReference type="EMBL" id="TDC98039.1"/>
    </source>
</evidence>
<keyword evidence="6" id="KW-0812">Transmembrane</keyword>
<dbReference type="Pfam" id="PF02518">
    <property type="entry name" value="HATPase_c"/>
    <property type="match status" value="1"/>
</dbReference>
<evidence type="ECO:0000313" key="13">
    <source>
        <dbReference type="Proteomes" id="UP000295258"/>
    </source>
</evidence>
<evidence type="ECO:0000256" key="8">
    <source>
        <dbReference type="ARBA" id="ARBA00022989"/>
    </source>
</evidence>
<dbReference type="SUPFAM" id="SSF55874">
    <property type="entry name" value="ATPase domain of HSP90 chaperone/DNA topoisomerase II/histidine kinase"/>
    <property type="match status" value="1"/>
</dbReference>
<evidence type="ECO:0000256" key="6">
    <source>
        <dbReference type="ARBA" id="ARBA00022692"/>
    </source>
</evidence>
<dbReference type="InterPro" id="IPR050428">
    <property type="entry name" value="TCS_sensor_his_kinase"/>
</dbReference>
<organism evidence="12 13">
    <name type="scientific">Nonomuraea deserti</name>
    <dbReference type="NCBI Taxonomy" id="1848322"/>
    <lineage>
        <taxon>Bacteria</taxon>
        <taxon>Bacillati</taxon>
        <taxon>Actinomycetota</taxon>
        <taxon>Actinomycetes</taxon>
        <taxon>Streptosporangiales</taxon>
        <taxon>Streptosporangiaceae</taxon>
        <taxon>Nonomuraea</taxon>
    </lineage>
</organism>
<evidence type="ECO:0000256" key="2">
    <source>
        <dbReference type="ARBA" id="ARBA00004236"/>
    </source>
</evidence>
<dbReference type="GO" id="GO:0000155">
    <property type="term" value="F:phosphorelay sensor kinase activity"/>
    <property type="evidence" value="ECO:0007669"/>
    <property type="project" value="InterPro"/>
</dbReference>
<dbReference type="RefSeq" id="WP_132601734.1">
    <property type="nucleotide sequence ID" value="NZ_SMKO01000143.1"/>
</dbReference>
<dbReference type="GO" id="GO:0005886">
    <property type="term" value="C:plasma membrane"/>
    <property type="evidence" value="ECO:0007669"/>
    <property type="project" value="UniProtKB-SubCell"/>
</dbReference>
<dbReference type="EMBL" id="SMKO01000143">
    <property type="protein sequence ID" value="TDC98039.1"/>
    <property type="molecule type" value="Genomic_DNA"/>
</dbReference>
<evidence type="ECO:0000256" key="10">
    <source>
        <dbReference type="ARBA" id="ARBA00023136"/>
    </source>
</evidence>
<evidence type="ECO:0000256" key="4">
    <source>
        <dbReference type="ARBA" id="ARBA00022553"/>
    </source>
</evidence>
<dbReference type="InterPro" id="IPR005467">
    <property type="entry name" value="His_kinase_dom"/>
</dbReference>
<sequence length="269" mass="29230">MREHHPRAGDDQALAPVCVSTAHQAMMDGLERARQFAAYASHEMRTPLAGLRVRLEEARLHPAQTDLADLLEHALRDVGRLEAIVGDLLTLTRLQAGTLGEREELDLAELVRAEISCRPCTVGINLRSRGAVTVWGARSDVHRLLANVLDNAQRHARHSVQVEIRQEGDTAELTVTDDGTGIPDADHEGIFAAFVRLDTTHHNGWNGTGLGLTIARAVAQAHHGTLHAEHAPTGGARLIFRLPAHSTLTDDHPTHHHIAAGMPSMTQTP</sequence>
<dbReference type="CDD" id="cd00082">
    <property type="entry name" value="HisKA"/>
    <property type="match status" value="1"/>
</dbReference>
<dbReference type="SMART" id="SM00388">
    <property type="entry name" value="HisKA"/>
    <property type="match status" value="1"/>
</dbReference>
<proteinExistence type="predicted"/>
<dbReference type="PROSITE" id="PS50109">
    <property type="entry name" value="HIS_KIN"/>
    <property type="match status" value="1"/>
</dbReference>
<comment type="subcellular location">
    <subcellularLocation>
        <location evidence="2">Cell membrane</location>
    </subcellularLocation>
</comment>
<dbReference type="InterPro" id="IPR036097">
    <property type="entry name" value="HisK_dim/P_sf"/>
</dbReference>
<feature type="domain" description="Histidine kinase" evidence="11">
    <location>
        <begin position="39"/>
        <end position="246"/>
    </location>
</feature>
<name>A0A4R4VEI0_9ACTN</name>
<dbReference type="Gene3D" id="1.10.287.130">
    <property type="match status" value="1"/>
</dbReference>
<dbReference type="SUPFAM" id="SSF47384">
    <property type="entry name" value="Homodimeric domain of signal transducing histidine kinase"/>
    <property type="match status" value="1"/>
</dbReference>
<dbReference type="Pfam" id="PF00512">
    <property type="entry name" value="HisKA"/>
    <property type="match status" value="1"/>
</dbReference>
<dbReference type="PANTHER" id="PTHR45436:SF5">
    <property type="entry name" value="SENSOR HISTIDINE KINASE TRCS"/>
    <property type="match status" value="1"/>
</dbReference>
<evidence type="ECO:0000256" key="1">
    <source>
        <dbReference type="ARBA" id="ARBA00000085"/>
    </source>
</evidence>
<dbReference type="InterPro" id="IPR036890">
    <property type="entry name" value="HATPase_C_sf"/>
</dbReference>
<dbReference type="CDD" id="cd00075">
    <property type="entry name" value="HATPase"/>
    <property type="match status" value="1"/>
</dbReference>
<comment type="caution">
    <text evidence="12">The sequence shown here is derived from an EMBL/GenBank/DDBJ whole genome shotgun (WGS) entry which is preliminary data.</text>
</comment>
<evidence type="ECO:0000256" key="9">
    <source>
        <dbReference type="ARBA" id="ARBA00023012"/>
    </source>
</evidence>
<keyword evidence="7 12" id="KW-0418">Kinase</keyword>
<dbReference type="AlphaFoldDB" id="A0A4R4VEI0"/>
<dbReference type="SMART" id="SM00387">
    <property type="entry name" value="HATPase_c"/>
    <property type="match status" value="1"/>
</dbReference>
<keyword evidence="5" id="KW-0808">Transferase</keyword>
<evidence type="ECO:0000256" key="7">
    <source>
        <dbReference type="ARBA" id="ARBA00022777"/>
    </source>
</evidence>
<keyword evidence="8" id="KW-1133">Transmembrane helix</keyword>
<comment type="catalytic activity">
    <reaction evidence="1">
        <text>ATP + protein L-histidine = ADP + protein N-phospho-L-histidine.</text>
        <dbReference type="EC" id="2.7.13.3"/>
    </reaction>
</comment>
<dbReference type="PRINTS" id="PR00344">
    <property type="entry name" value="BCTRLSENSOR"/>
</dbReference>
<keyword evidence="10" id="KW-0472">Membrane</keyword>
<dbReference type="PANTHER" id="PTHR45436">
    <property type="entry name" value="SENSOR HISTIDINE KINASE YKOH"/>
    <property type="match status" value="1"/>
</dbReference>
<evidence type="ECO:0000256" key="5">
    <source>
        <dbReference type="ARBA" id="ARBA00022679"/>
    </source>
</evidence>
<dbReference type="EC" id="2.7.13.3" evidence="3"/>
<dbReference type="InterPro" id="IPR004358">
    <property type="entry name" value="Sig_transdc_His_kin-like_C"/>
</dbReference>
<reference evidence="12 13" key="1">
    <citation type="submission" date="2019-03" db="EMBL/GenBank/DDBJ databases">
        <title>Draft genome sequences of novel Actinobacteria.</title>
        <authorList>
            <person name="Sahin N."/>
            <person name="Ay H."/>
            <person name="Saygin H."/>
        </authorList>
    </citation>
    <scope>NUCLEOTIDE SEQUENCE [LARGE SCALE GENOMIC DNA]</scope>
    <source>
        <strain evidence="12 13">KC310</strain>
    </source>
</reference>
<evidence type="ECO:0000259" key="11">
    <source>
        <dbReference type="PROSITE" id="PS50109"/>
    </source>
</evidence>
<keyword evidence="4" id="KW-0597">Phosphoprotein</keyword>
<keyword evidence="13" id="KW-1185">Reference proteome</keyword>
<dbReference type="Proteomes" id="UP000295258">
    <property type="component" value="Unassembled WGS sequence"/>
</dbReference>
<dbReference type="InterPro" id="IPR003661">
    <property type="entry name" value="HisK_dim/P_dom"/>
</dbReference>
<dbReference type="InterPro" id="IPR003594">
    <property type="entry name" value="HATPase_dom"/>
</dbReference>
<evidence type="ECO:0000256" key="3">
    <source>
        <dbReference type="ARBA" id="ARBA00012438"/>
    </source>
</evidence>
<protein>
    <recommendedName>
        <fullName evidence="3">histidine kinase</fullName>
        <ecNumber evidence="3">2.7.13.3</ecNumber>
    </recommendedName>
</protein>
<gene>
    <name evidence="12" type="ORF">E1292_35870</name>
</gene>
<dbReference type="Gene3D" id="3.30.565.10">
    <property type="entry name" value="Histidine kinase-like ATPase, C-terminal domain"/>
    <property type="match status" value="1"/>
</dbReference>